<keyword evidence="1" id="KW-0732">Signal</keyword>
<keyword evidence="3" id="KW-0325">Glycoprotein</keyword>
<protein>
    <recommendedName>
        <fullName evidence="5">Vwde helical domain-containing protein</fullName>
    </recommendedName>
</protein>
<comment type="caution">
    <text evidence="6">The sequence shown here is derived from an EMBL/GenBank/DDBJ whole genome shotgun (WGS) entry which is preliminary data.</text>
</comment>
<dbReference type="FunFam" id="2.10.25.10:FF:000001">
    <property type="entry name" value="Tenascin C"/>
    <property type="match status" value="1"/>
</dbReference>
<keyword evidence="2" id="KW-1015">Disulfide bond</keyword>
<feature type="domain" description="Vwde helical" evidence="5">
    <location>
        <begin position="478"/>
        <end position="559"/>
    </location>
</feature>
<evidence type="ECO:0000313" key="6">
    <source>
        <dbReference type="EMBL" id="KAJ7386566.1"/>
    </source>
</evidence>
<dbReference type="Pfam" id="PF23106">
    <property type="entry name" value="EGF_Teneurin"/>
    <property type="match status" value="1"/>
</dbReference>
<dbReference type="OrthoDB" id="5975210at2759"/>
<dbReference type="GO" id="GO:0005102">
    <property type="term" value="F:signaling receptor binding"/>
    <property type="evidence" value="ECO:0007669"/>
    <property type="project" value="TreeGrafter"/>
</dbReference>
<dbReference type="AlphaFoldDB" id="A0A9W9ZRL4"/>
<dbReference type="EMBL" id="MU825876">
    <property type="protein sequence ID" value="KAJ7386566.1"/>
    <property type="molecule type" value="Genomic_DNA"/>
</dbReference>
<evidence type="ECO:0000313" key="7">
    <source>
        <dbReference type="Proteomes" id="UP001163046"/>
    </source>
</evidence>
<evidence type="ECO:0000259" key="5">
    <source>
        <dbReference type="Pfam" id="PF26129"/>
    </source>
</evidence>
<dbReference type="Proteomes" id="UP001163046">
    <property type="component" value="Unassembled WGS sequence"/>
</dbReference>
<evidence type="ECO:0000256" key="2">
    <source>
        <dbReference type="ARBA" id="ARBA00023157"/>
    </source>
</evidence>
<gene>
    <name evidence="6" type="ORF">OS493_008709</name>
</gene>
<feature type="compositionally biased region" description="Basic and acidic residues" evidence="4">
    <location>
        <begin position="449"/>
        <end position="458"/>
    </location>
</feature>
<reference evidence="6" key="1">
    <citation type="submission" date="2023-01" db="EMBL/GenBank/DDBJ databases">
        <title>Genome assembly of the deep-sea coral Lophelia pertusa.</title>
        <authorList>
            <person name="Herrera S."/>
            <person name="Cordes E."/>
        </authorList>
    </citation>
    <scope>NUCLEOTIDE SEQUENCE</scope>
    <source>
        <strain evidence="6">USNM1676648</strain>
        <tissue evidence="6">Polyp</tissue>
    </source>
</reference>
<dbReference type="PANTHER" id="PTHR14949:SF51">
    <property type="entry name" value="VON WILLEBRAND FACTOR D AND EGF DOMAIN-CONTAINING PROTEIN"/>
    <property type="match status" value="1"/>
</dbReference>
<organism evidence="6 7">
    <name type="scientific">Desmophyllum pertusum</name>
    <dbReference type="NCBI Taxonomy" id="174260"/>
    <lineage>
        <taxon>Eukaryota</taxon>
        <taxon>Metazoa</taxon>
        <taxon>Cnidaria</taxon>
        <taxon>Anthozoa</taxon>
        <taxon>Hexacorallia</taxon>
        <taxon>Scleractinia</taxon>
        <taxon>Caryophylliina</taxon>
        <taxon>Caryophylliidae</taxon>
        <taxon>Desmophyllum</taxon>
    </lineage>
</organism>
<feature type="region of interest" description="Disordered" evidence="4">
    <location>
        <begin position="421"/>
        <end position="460"/>
    </location>
</feature>
<feature type="compositionally biased region" description="Basic residues" evidence="4">
    <location>
        <begin position="437"/>
        <end position="448"/>
    </location>
</feature>
<dbReference type="InterPro" id="IPR058727">
    <property type="entry name" value="Helical_Vwde"/>
</dbReference>
<dbReference type="InterPro" id="IPR050969">
    <property type="entry name" value="Dev_Signal_Modulators"/>
</dbReference>
<name>A0A9W9ZRL4_9CNID</name>
<accession>A0A9W9ZRL4</accession>
<dbReference type="Pfam" id="PF26129">
    <property type="entry name" value="Vwde"/>
    <property type="match status" value="1"/>
</dbReference>
<dbReference type="GO" id="GO:0009986">
    <property type="term" value="C:cell surface"/>
    <property type="evidence" value="ECO:0007669"/>
    <property type="project" value="TreeGrafter"/>
</dbReference>
<evidence type="ECO:0000256" key="3">
    <source>
        <dbReference type="ARBA" id="ARBA00023180"/>
    </source>
</evidence>
<evidence type="ECO:0000256" key="4">
    <source>
        <dbReference type="SAM" id="MobiDB-lite"/>
    </source>
</evidence>
<dbReference type="PANTHER" id="PTHR14949">
    <property type="entry name" value="EGF-LIKE-DOMAIN, MULTIPLE 7, 8"/>
    <property type="match status" value="1"/>
</dbReference>
<dbReference type="Gene3D" id="2.10.25.10">
    <property type="entry name" value="Laminin"/>
    <property type="match status" value="1"/>
</dbReference>
<keyword evidence="7" id="KW-1185">Reference proteome</keyword>
<evidence type="ECO:0000256" key="1">
    <source>
        <dbReference type="ARBA" id="ARBA00022729"/>
    </source>
</evidence>
<proteinExistence type="predicted"/>
<sequence>MKLFRGNFDRFSLVEQPVDPPVNGHYPVISRPVVRPVIKPGRGCSKVALRCYFNIRGRRKSRTIARVQWIVNKKVTKAETVRGTYAELLENTYGFKAGTTVACRVRARYSSGKDWTMDQRSKDFFAGIKVNPKALSMTDSSSWKLIKLRTLVPIRCRGRRRCSVNLKLQSHTRFVTDKCRMTLIERNRKNYGFYVKPVRDFRKLKRQNIRVRFSPIRSTPGFCGFWKGYRLPTIKVITSNRGFKKCQGTGDPHYRTFDKKYYDILKNAGDYVMTKSLRRNFEVHARLGLVGECPRVIQKSRQPLGNRMRIRRYGSGQSTRFKVMMKSGAVVEAKAAYWGMSLYITVPGIDTAATVGLCGNNNGNAADDLERKSIYTFANKYKLRPGTSLFDKLPPRISTVRGRVKPSCACVKKGNRRFNTCDVKPIPDTDKGGKPVKPIKVRPRPKKPGKGDNRDYDPKSVNYVFKPPKVNYRVPTWPTPTGITRKKAIRHCKREMRRLMRVCKKIVSAKKLKVMTECVTDIKISGKLSMAKSALSSLQDACKTAALVNPKNYKKKKGKLVPNTNIINKISCPDNCNKRGRCVKGKCRCNRGYASSDCSVDKRKAPKLQGLQSKGLCDLRKRNCRFASVYGSGFWEGHLNCHTQKARLARRRWHGIGGQRKNRGHLQSFREARCKLPFKFPKARKLRGLPLRSLVSISNNGVLTSNRLKLIIFDSACHRCLANGQCWPKYHSSTSH</sequence>
<dbReference type="GO" id="GO:0005576">
    <property type="term" value="C:extracellular region"/>
    <property type="evidence" value="ECO:0007669"/>
    <property type="project" value="TreeGrafter"/>
</dbReference>